<keyword evidence="2" id="KW-1185">Reference proteome</keyword>
<protein>
    <submittedName>
        <fullName evidence="1">Uncharacterized protein</fullName>
    </submittedName>
</protein>
<name>A0ABT0B7K2_9SPHN</name>
<evidence type="ECO:0000313" key="1">
    <source>
        <dbReference type="EMBL" id="MCJ2181040.1"/>
    </source>
</evidence>
<dbReference type="EMBL" id="JALHLE010000055">
    <property type="protein sequence ID" value="MCJ2181040.1"/>
    <property type="molecule type" value="Genomic_DNA"/>
</dbReference>
<proteinExistence type="predicted"/>
<comment type="caution">
    <text evidence="1">The sequence shown here is derived from an EMBL/GenBank/DDBJ whole genome shotgun (WGS) entry which is preliminary data.</text>
</comment>
<reference evidence="1" key="1">
    <citation type="submission" date="2022-03" db="EMBL/GenBank/DDBJ databases">
        <title>Identification of a novel bacterium isolated from mangrove sediments.</title>
        <authorList>
            <person name="Pan X."/>
        </authorList>
    </citation>
    <scope>NUCLEOTIDE SEQUENCE</scope>
    <source>
        <strain evidence="1">B2580</strain>
    </source>
</reference>
<organism evidence="1 2">
    <name type="scientific">Novosphingobium album</name>
    <name type="common">ex Hu et al. 2023</name>
    <dbReference type="NCBI Taxonomy" id="2930093"/>
    <lineage>
        <taxon>Bacteria</taxon>
        <taxon>Pseudomonadati</taxon>
        <taxon>Pseudomonadota</taxon>
        <taxon>Alphaproteobacteria</taxon>
        <taxon>Sphingomonadales</taxon>
        <taxon>Sphingomonadaceae</taxon>
        <taxon>Novosphingobium</taxon>
    </lineage>
</organism>
<accession>A0ABT0B7K2</accession>
<gene>
    <name evidence="1" type="ORF">MTR64_20950</name>
</gene>
<dbReference type="Proteomes" id="UP001162880">
    <property type="component" value="Unassembled WGS sequence"/>
</dbReference>
<evidence type="ECO:0000313" key="2">
    <source>
        <dbReference type="Proteomes" id="UP001162880"/>
    </source>
</evidence>
<dbReference type="RefSeq" id="WP_243996484.1">
    <property type="nucleotide sequence ID" value="NZ_JALHLE010000055.1"/>
</dbReference>
<sequence>MSRAMNLALTEEDVIAACAKSAVSVSCTETLLSGGTHLVCTTGEGAEEMRSKLKKHIIEGDVRRQAFYRPKNRW</sequence>